<comment type="caution">
    <text evidence="10">The sequence shown here is derived from an EMBL/GenBank/DDBJ whole genome shotgun (WGS) entry which is preliminary data.</text>
</comment>
<keyword evidence="11" id="KW-1185">Reference proteome</keyword>
<keyword evidence="3 8" id="KW-0812">Transmembrane</keyword>
<feature type="transmembrane region" description="Helical" evidence="8">
    <location>
        <begin position="133"/>
        <end position="154"/>
    </location>
</feature>
<protein>
    <recommendedName>
        <fullName evidence="9">Pycsar effector protein domain-containing protein</fullName>
    </recommendedName>
</protein>
<keyword evidence="5 8" id="KW-1133">Transmembrane helix</keyword>
<feature type="domain" description="Pycsar effector protein" evidence="9">
    <location>
        <begin position="19"/>
        <end position="152"/>
    </location>
</feature>
<evidence type="ECO:0000256" key="4">
    <source>
        <dbReference type="ARBA" id="ARBA00022741"/>
    </source>
</evidence>
<accession>A0A1R1SPB1</accession>
<evidence type="ECO:0000313" key="11">
    <source>
        <dbReference type="Proteomes" id="UP000186168"/>
    </source>
</evidence>
<dbReference type="Proteomes" id="UP000186168">
    <property type="component" value="Unassembled WGS sequence"/>
</dbReference>
<gene>
    <name evidence="10" type="ORF">SPAR_07167</name>
</gene>
<evidence type="ECO:0000256" key="2">
    <source>
        <dbReference type="ARBA" id="ARBA00022475"/>
    </source>
</evidence>
<dbReference type="GO" id="GO:0000166">
    <property type="term" value="F:nucleotide binding"/>
    <property type="evidence" value="ECO:0007669"/>
    <property type="project" value="UniProtKB-KW"/>
</dbReference>
<evidence type="ECO:0000256" key="6">
    <source>
        <dbReference type="ARBA" id="ARBA00023118"/>
    </source>
</evidence>
<dbReference type="InterPro" id="IPR043760">
    <property type="entry name" value="PycTM_dom"/>
</dbReference>
<name>A0A1R1SPB1_9ACTN</name>
<comment type="subcellular location">
    <subcellularLocation>
        <location evidence="1">Cell membrane</location>
    </subcellularLocation>
</comment>
<feature type="transmembrane region" description="Helical" evidence="8">
    <location>
        <begin position="63"/>
        <end position="84"/>
    </location>
</feature>
<reference evidence="10 11" key="1">
    <citation type="submission" date="2013-05" db="EMBL/GenBank/DDBJ databases">
        <title>Genome sequence of Streptomyces sparsogenes DSM 40356.</title>
        <authorList>
            <person name="Coyne S."/>
            <person name="Seebeck F.P."/>
        </authorList>
    </citation>
    <scope>NUCLEOTIDE SEQUENCE [LARGE SCALE GENOMIC DNA]</scope>
    <source>
        <strain evidence="10 11">DSM 40356</strain>
    </source>
</reference>
<keyword evidence="6" id="KW-0051">Antiviral defense</keyword>
<keyword evidence="4" id="KW-0547">Nucleotide-binding</keyword>
<keyword evidence="7 8" id="KW-0472">Membrane</keyword>
<evidence type="ECO:0000259" key="9">
    <source>
        <dbReference type="Pfam" id="PF18967"/>
    </source>
</evidence>
<keyword evidence="2" id="KW-1003">Cell membrane</keyword>
<evidence type="ECO:0000256" key="8">
    <source>
        <dbReference type="SAM" id="Phobius"/>
    </source>
</evidence>
<organism evidence="10 11">
    <name type="scientific">Streptomyces sparsogenes DSM 40356</name>
    <dbReference type="NCBI Taxonomy" id="1331668"/>
    <lineage>
        <taxon>Bacteria</taxon>
        <taxon>Bacillati</taxon>
        <taxon>Actinomycetota</taxon>
        <taxon>Actinomycetes</taxon>
        <taxon>Kitasatosporales</taxon>
        <taxon>Streptomycetaceae</taxon>
        <taxon>Streptomyces</taxon>
    </lineage>
</organism>
<proteinExistence type="predicted"/>
<evidence type="ECO:0000256" key="1">
    <source>
        <dbReference type="ARBA" id="ARBA00004236"/>
    </source>
</evidence>
<dbReference type="GO" id="GO:0005886">
    <property type="term" value="C:plasma membrane"/>
    <property type="evidence" value="ECO:0007669"/>
    <property type="project" value="UniProtKB-SubCell"/>
</dbReference>
<feature type="transmembrane region" description="Helical" evidence="8">
    <location>
        <begin position="37"/>
        <end position="57"/>
    </location>
</feature>
<dbReference type="AlphaFoldDB" id="A0A1R1SPB1"/>
<sequence>MATTAPDPRPDAARESISATVASLQADLARSESKASLLLALAGAALVALGSTAPGLHPRVPTAVAGSLGAAALLVATVLLLLAVRPNLSGDGWTSWSRMSHDRLRERLASGYQVEHVRFMAELAVRKFRLIRIAVDCMLAGLGLLALAAVLAVAD</sequence>
<evidence type="ECO:0000256" key="3">
    <source>
        <dbReference type="ARBA" id="ARBA00022692"/>
    </source>
</evidence>
<dbReference type="GO" id="GO:0051607">
    <property type="term" value="P:defense response to virus"/>
    <property type="evidence" value="ECO:0007669"/>
    <property type="project" value="UniProtKB-KW"/>
</dbReference>
<dbReference type="GeneID" id="96745046"/>
<evidence type="ECO:0000313" key="10">
    <source>
        <dbReference type="EMBL" id="OMI40151.1"/>
    </source>
</evidence>
<evidence type="ECO:0000256" key="7">
    <source>
        <dbReference type="ARBA" id="ARBA00023136"/>
    </source>
</evidence>
<dbReference type="Pfam" id="PF18967">
    <property type="entry name" value="PycTM"/>
    <property type="match status" value="1"/>
</dbReference>
<dbReference type="RefSeq" id="WP_065964446.1">
    <property type="nucleotide sequence ID" value="NZ_ASQP01000102.1"/>
</dbReference>
<evidence type="ECO:0000256" key="5">
    <source>
        <dbReference type="ARBA" id="ARBA00022989"/>
    </source>
</evidence>
<dbReference type="EMBL" id="ASQP01000102">
    <property type="protein sequence ID" value="OMI40151.1"/>
    <property type="molecule type" value="Genomic_DNA"/>
</dbReference>